<organism evidence="1 2">
    <name type="scientific">Chitinophaga alhagiae</name>
    <dbReference type="NCBI Taxonomy" id="2203219"/>
    <lineage>
        <taxon>Bacteria</taxon>
        <taxon>Pseudomonadati</taxon>
        <taxon>Bacteroidota</taxon>
        <taxon>Chitinophagia</taxon>
        <taxon>Chitinophagales</taxon>
        <taxon>Chitinophagaceae</taxon>
        <taxon>Chitinophaga</taxon>
    </lineage>
</organism>
<proteinExistence type="predicted"/>
<dbReference type="EMBL" id="CP029600">
    <property type="protein sequence ID" value="AWO00488.1"/>
    <property type="molecule type" value="Genomic_DNA"/>
</dbReference>
<dbReference type="GO" id="GO:0016301">
    <property type="term" value="F:kinase activity"/>
    <property type="evidence" value="ECO:0007669"/>
    <property type="project" value="UniProtKB-KW"/>
</dbReference>
<name>A0ABN5LQQ0_9BACT</name>
<keyword evidence="1" id="KW-0418">Kinase</keyword>
<keyword evidence="1" id="KW-0808">Transferase</keyword>
<dbReference type="PANTHER" id="PTHR43190:SF3">
    <property type="entry name" value="N-ACETYL-D-GLUCOSAMINE KINASE"/>
    <property type="match status" value="1"/>
</dbReference>
<dbReference type="Gene3D" id="1.10.720.160">
    <property type="match status" value="1"/>
</dbReference>
<accession>A0ABN5LQQ0</accession>
<dbReference type="CDD" id="cd24079">
    <property type="entry name" value="ASKHA_NBD_PG1100-like"/>
    <property type="match status" value="1"/>
</dbReference>
<dbReference type="Gene3D" id="3.30.420.40">
    <property type="match status" value="2"/>
</dbReference>
<keyword evidence="2" id="KW-1185">Reference proteome</keyword>
<dbReference type="InterPro" id="IPR052519">
    <property type="entry name" value="Euk-type_GlcNAc_Kinase"/>
</dbReference>
<sequence>MPSKVKLVADSGSTKAEWCLMNGQEKRSFFTQGMSPYFLSGAQITELVQTELLPQLNGIMPEEVFYYGTGCAAPQNAQLVQASLQQVWPQASVMVSHDLMAAARGLCGHEAGIASILGTGSNSCYFDGKNIVKNNPGLGYVLGDEGSGAFLGKKILQYYLYQTFDDEMRFRFEEQYKVTKESILESVYRKPLPNRYLASFTPFLSENRGHYMIENILEDGLNEFFFNHIYKYSESWTVPLYFTGSIAWHFRDILEELCHLYELQLGKIIKNPMDGLAVYHEDEK</sequence>
<evidence type="ECO:0000313" key="2">
    <source>
        <dbReference type="Proteomes" id="UP000246099"/>
    </source>
</evidence>
<dbReference type="RefSeq" id="WP_119076008.1">
    <property type="nucleotide sequence ID" value="NZ_CP029600.1"/>
</dbReference>
<dbReference type="Proteomes" id="UP000246099">
    <property type="component" value="Chromosome"/>
</dbReference>
<protein>
    <submittedName>
        <fullName evidence="1">N-acetylglucosamine kinase</fullName>
    </submittedName>
</protein>
<gene>
    <name evidence="1" type="ORF">DLD77_01580</name>
</gene>
<dbReference type="PANTHER" id="PTHR43190">
    <property type="entry name" value="N-ACETYL-D-GLUCOSAMINE KINASE"/>
    <property type="match status" value="1"/>
</dbReference>
<evidence type="ECO:0000313" key="1">
    <source>
        <dbReference type="EMBL" id="AWO00488.1"/>
    </source>
</evidence>
<dbReference type="InterPro" id="IPR043129">
    <property type="entry name" value="ATPase_NBD"/>
</dbReference>
<dbReference type="SUPFAM" id="SSF53067">
    <property type="entry name" value="Actin-like ATPase domain"/>
    <property type="match status" value="2"/>
</dbReference>
<reference evidence="1 2" key="1">
    <citation type="submission" date="2018-05" db="EMBL/GenBank/DDBJ databases">
        <title>Chitinophaga sp. nov., isolated from rhizosphere soil of Alhagi.</title>
        <authorList>
            <person name="Liu Y."/>
        </authorList>
    </citation>
    <scope>NUCLEOTIDE SEQUENCE [LARGE SCALE GENOMIC DNA]</scope>
    <source>
        <strain evidence="1 2">T22</strain>
    </source>
</reference>